<feature type="non-terminal residue" evidence="1">
    <location>
        <position position="1"/>
    </location>
</feature>
<dbReference type="EMBL" id="JAENGY010000817">
    <property type="protein sequence ID" value="KAG6956160.1"/>
    <property type="molecule type" value="Genomic_DNA"/>
</dbReference>
<name>A0A8J5M574_9STRA</name>
<keyword evidence="2" id="KW-1185">Reference proteome</keyword>
<dbReference type="AlphaFoldDB" id="A0A8J5M574"/>
<dbReference type="Proteomes" id="UP000709295">
    <property type="component" value="Unassembled WGS sequence"/>
</dbReference>
<sequence>DEERVAILKFLSCTGLVPDNLVRDVFVAAIGKMSGGIVVLALCNNACISSEMALEVFQKAASRGNAEVVKPLLSKYFALSVKEQSMVCAAWNGQLNVLK</sequence>
<evidence type="ECO:0000313" key="2">
    <source>
        <dbReference type="Proteomes" id="UP000709295"/>
    </source>
</evidence>
<evidence type="ECO:0000313" key="1">
    <source>
        <dbReference type="EMBL" id="KAG6956160.1"/>
    </source>
</evidence>
<gene>
    <name evidence="1" type="ORF">JG688_00011538</name>
</gene>
<proteinExistence type="predicted"/>
<feature type="non-terminal residue" evidence="1">
    <location>
        <position position="99"/>
    </location>
</feature>
<protein>
    <submittedName>
        <fullName evidence="1">Uncharacterized protein</fullName>
    </submittedName>
</protein>
<comment type="caution">
    <text evidence="1">The sequence shown here is derived from an EMBL/GenBank/DDBJ whole genome shotgun (WGS) entry which is preliminary data.</text>
</comment>
<organism evidence="1 2">
    <name type="scientific">Phytophthora aleatoria</name>
    <dbReference type="NCBI Taxonomy" id="2496075"/>
    <lineage>
        <taxon>Eukaryota</taxon>
        <taxon>Sar</taxon>
        <taxon>Stramenopiles</taxon>
        <taxon>Oomycota</taxon>
        <taxon>Peronosporomycetes</taxon>
        <taxon>Peronosporales</taxon>
        <taxon>Peronosporaceae</taxon>
        <taxon>Phytophthora</taxon>
    </lineage>
</organism>
<accession>A0A8J5M574</accession>
<reference evidence="1" key="1">
    <citation type="submission" date="2021-01" db="EMBL/GenBank/DDBJ databases">
        <title>Phytophthora aleatoria, a newly-described species from Pinus radiata is distinct from Phytophthora cactorum isolates based on comparative genomics.</title>
        <authorList>
            <person name="Mcdougal R."/>
            <person name="Panda P."/>
            <person name="Williams N."/>
            <person name="Studholme D.J."/>
        </authorList>
    </citation>
    <scope>NUCLEOTIDE SEQUENCE</scope>
    <source>
        <strain evidence="1">NZFS 4037</strain>
    </source>
</reference>